<keyword evidence="3" id="KW-1185">Reference proteome</keyword>
<sequence length="158" mass="17874">MLLLLRLVIGMFVIFYSQSCFSSDPDTSSLVLGSVLNDKGQPIEIPSKPQSDFNYSPPTIEESKRSSTQARVAKKSPPKKDKSRKQQLASRNSVANDPGCRWLNGRMNSLERHLSAGVNSRNRHYQTELNIRQDEWQCMKCGAEGPKQSDHASCQYRR</sequence>
<feature type="compositionally biased region" description="Polar residues" evidence="1">
    <location>
        <begin position="86"/>
        <end position="95"/>
    </location>
</feature>
<dbReference type="eggNOG" id="ENOG5032FZN">
    <property type="taxonomic scope" value="Bacteria"/>
</dbReference>
<dbReference type="KEGG" id="shl:Shal_0191"/>
<accession>B0TN55</accession>
<dbReference type="OrthoDB" id="6272327at2"/>
<reference evidence="2" key="1">
    <citation type="submission" date="2008-01" db="EMBL/GenBank/DDBJ databases">
        <title>Complete sequence of Shewanella halifaxensis HAW-EB4.</title>
        <authorList>
            <consortium name="US DOE Joint Genome Institute"/>
            <person name="Copeland A."/>
            <person name="Lucas S."/>
            <person name="Lapidus A."/>
            <person name="Glavina del Rio T."/>
            <person name="Dalin E."/>
            <person name="Tice H."/>
            <person name="Bruce D."/>
            <person name="Goodwin L."/>
            <person name="Pitluck S."/>
            <person name="Sims D."/>
            <person name="Brettin T."/>
            <person name="Detter J.C."/>
            <person name="Han C."/>
            <person name="Kuske C.R."/>
            <person name="Schmutz J."/>
            <person name="Larimer F."/>
            <person name="Land M."/>
            <person name="Hauser L."/>
            <person name="Kyrpides N."/>
            <person name="Kim E."/>
            <person name="Zhao J.-S."/>
            <person name="Richardson P."/>
        </authorList>
    </citation>
    <scope>NUCLEOTIDE SEQUENCE [LARGE SCALE GENOMIC DNA]</scope>
    <source>
        <strain evidence="2">HAW-EB4</strain>
    </source>
</reference>
<name>B0TN55_SHEHH</name>
<dbReference type="HOGENOM" id="CLU_129879_0_0_6"/>
<dbReference type="RefSeq" id="WP_012275324.1">
    <property type="nucleotide sequence ID" value="NC_010334.1"/>
</dbReference>
<dbReference type="Proteomes" id="UP000001317">
    <property type="component" value="Chromosome"/>
</dbReference>
<dbReference type="EMBL" id="CP000931">
    <property type="protein sequence ID" value="ABZ74767.1"/>
    <property type="molecule type" value="Genomic_DNA"/>
</dbReference>
<evidence type="ECO:0000256" key="1">
    <source>
        <dbReference type="SAM" id="MobiDB-lite"/>
    </source>
</evidence>
<evidence type="ECO:0000313" key="3">
    <source>
        <dbReference type="Proteomes" id="UP000001317"/>
    </source>
</evidence>
<dbReference type="AlphaFoldDB" id="B0TN55"/>
<protein>
    <submittedName>
        <fullName evidence="2">Uncharacterized protein</fullName>
    </submittedName>
</protein>
<evidence type="ECO:0000313" key="2">
    <source>
        <dbReference type="EMBL" id="ABZ74767.1"/>
    </source>
</evidence>
<feature type="region of interest" description="Disordered" evidence="1">
    <location>
        <begin position="41"/>
        <end position="101"/>
    </location>
</feature>
<organism evidence="2 3">
    <name type="scientific">Shewanella halifaxensis (strain HAW-EB4)</name>
    <dbReference type="NCBI Taxonomy" id="458817"/>
    <lineage>
        <taxon>Bacteria</taxon>
        <taxon>Pseudomonadati</taxon>
        <taxon>Pseudomonadota</taxon>
        <taxon>Gammaproteobacteria</taxon>
        <taxon>Alteromonadales</taxon>
        <taxon>Shewanellaceae</taxon>
        <taxon>Shewanella</taxon>
    </lineage>
</organism>
<proteinExistence type="predicted"/>
<feature type="compositionally biased region" description="Basic residues" evidence="1">
    <location>
        <begin position="72"/>
        <end position="85"/>
    </location>
</feature>
<gene>
    <name evidence="2" type="ordered locus">Shal_0191</name>
</gene>
<feature type="compositionally biased region" description="Polar residues" evidence="1">
    <location>
        <begin position="48"/>
        <end position="57"/>
    </location>
</feature>